<dbReference type="KEGG" id="dpn:BCB69_01835"/>
<comment type="similarity">
    <text evidence="2">Belongs to the TmcAL family.</text>
</comment>
<feature type="binding site" evidence="2">
    <location>
        <position position="100"/>
    </location>
    <ligand>
        <name>ATP</name>
        <dbReference type="ChEBI" id="CHEBI:30616"/>
    </ligand>
</feature>
<gene>
    <name evidence="2" type="primary">tmcAL</name>
    <name evidence="3" type="ORF">BCB69_01835</name>
    <name evidence="4" type="ORF">DX915_01360</name>
</gene>
<evidence type="ECO:0000313" key="6">
    <source>
        <dbReference type="Proteomes" id="UP000266262"/>
    </source>
</evidence>
<dbReference type="EMBL" id="QWKU01000001">
    <property type="protein sequence ID" value="RID94216.1"/>
    <property type="molecule type" value="Genomic_DNA"/>
</dbReference>
<dbReference type="Pfam" id="PF05636">
    <property type="entry name" value="HIGH_NTase1"/>
    <property type="match status" value="1"/>
</dbReference>
<dbReference type="Gene3D" id="3.40.50.620">
    <property type="entry name" value="HUPs"/>
    <property type="match status" value="1"/>
</dbReference>
<reference evidence="4 6" key="3">
    <citation type="submission" date="2018-08" db="EMBL/GenBank/DDBJ databases">
        <title>Draft genome sequence of Dialister pneumosintes KCOM 1685.</title>
        <authorList>
            <person name="Kook J.-K."/>
            <person name="Park S.-N."/>
            <person name="Lim Y.K."/>
        </authorList>
    </citation>
    <scope>NUCLEOTIDE SEQUENCE [LARGE SCALE GENOMIC DNA]</scope>
    <source>
        <strain evidence="4 6">KCOM 1685</strain>
    </source>
</reference>
<dbReference type="STRING" id="39950.BCB69_01835"/>
<accession>A0A1B3WD13</accession>
<name>A0A1B3WD13_9FIRM</name>
<organism evidence="3 5">
    <name type="scientific">Dialister pneumosintes</name>
    <dbReference type="NCBI Taxonomy" id="39950"/>
    <lineage>
        <taxon>Bacteria</taxon>
        <taxon>Bacillati</taxon>
        <taxon>Bacillota</taxon>
        <taxon>Negativicutes</taxon>
        <taxon>Veillonellales</taxon>
        <taxon>Veillonellaceae</taxon>
        <taxon>Dialister</taxon>
    </lineage>
</organism>
<comment type="function">
    <text evidence="2">Catalyzes the formation of N(4)-acetylcytidine (ac(4)C) at the wobble position of elongator tRNA(Met), using acetate and ATP as substrates. First activates an acetate ion to form acetyladenylate (Ac-AMP) and then transfers the acetyl group to tRNA to form ac(4)C34.</text>
</comment>
<dbReference type="InterPro" id="IPR008513">
    <property type="entry name" value="tRNA(Met)_cyd_acetate_ligase"/>
</dbReference>
<keyword evidence="2" id="KW-0547">Nucleotide-binding</keyword>
<feature type="binding site" evidence="2">
    <location>
        <position position="158"/>
    </location>
    <ligand>
        <name>ATP</name>
        <dbReference type="ChEBI" id="CHEBI:30616"/>
    </ligand>
</feature>
<evidence type="ECO:0000256" key="2">
    <source>
        <dbReference type="HAMAP-Rule" id="MF_01539"/>
    </source>
</evidence>
<dbReference type="SUPFAM" id="SSF52374">
    <property type="entry name" value="Nucleotidylyl transferase"/>
    <property type="match status" value="1"/>
</dbReference>
<evidence type="ECO:0000256" key="1">
    <source>
        <dbReference type="ARBA" id="ARBA00022694"/>
    </source>
</evidence>
<dbReference type="OrthoDB" id="9769796at2"/>
<keyword evidence="2" id="KW-0820">tRNA-binding</keyword>
<dbReference type="AlphaFoldDB" id="A0A1B3WD13"/>
<dbReference type="GO" id="GO:0005524">
    <property type="term" value="F:ATP binding"/>
    <property type="evidence" value="ECO:0007669"/>
    <property type="project" value="UniProtKB-KW"/>
</dbReference>
<keyword evidence="1 2" id="KW-0819">tRNA processing</keyword>
<keyword evidence="2" id="KW-0067">ATP-binding</keyword>
<dbReference type="GO" id="GO:0016879">
    <property type="term" value="F:ligase activity, forming carbon-nitrogen bonds"/>
    <property type="evidence" value="ECO:0007669"/>
    <property type="project" value="UniProtKB-UniRule"/>
</dbReference>
<dbReference type="HAMAP" id="MF_01539">
    <property type="entry name" value="TmcAL"/>
    <property type="match status" value="1"/>
</dbReference>
<dbReference type="InterPro" id="IPR014729">
    <property type="entry name" value="Rossmann-like_a/b/a_fold"/>
</dbReference>
<comment type="catalytic activity">
    <reaction evidence="2">
        <text>cytidine(34) in elongator tRNA(Met) + acetate + ATP = N(4)-acetylcytidine(34) in elongator tRNA(Met) + AMP + diphosphate</text>
        <dbReference type="Rhea" id="RHEA:58144"/>
        <dbReference type="Rhea" id="RHEA-COMP:10693"/>
        <dbReference type="Rhea" id="RHEA-COMP:10694"/>
        <dbReference type="ChEBI" id="CHEBI:30089"/>
        <dbReference type="ChEBI" id="CHEBI:30616"/>
        <dbReference type="ChEBI" id="CHEBI:33019"/>
        <dbReference type="ChEBI" id="CHEBI:74900"/>
        <dbReference type="ChEBI" id="CHEBI:82748"/>
        <dbReference type="ChEBI" id="CHEBI:456215"/>
    </reaction>
</comment>
<protein>
    <recommendedName>
        <fullName evidence="2">tRNA(Met) cytidine acetate ligase</fullName>
        <ecNumber evidence="2">6.3.4.-</ecNumber>
    </recommendedName>
</protein>
<reference evidence="5" key="2">
    <citation type="submission" date="2016-08" db="EMBL/GenBank/DDBJ databases">
        <authorList>
            <person name="Holder M.E."/>
            <person name="Ajami N.J."/>
            <person name="Petrosino J.F."/>
        </authorList>
    </citation>
    <scope>NUCLEOTIDE SEQUENCE [LARGE SCALE GENOMIC DNA]</scope>
    <source>
        <strain evidence="5">F0677</strain>
    </source>
</reference>
<dbReference type="EC" id="6.3.4.-" evidence="2"/>
<evidence type="ECO:0000313" key="4">
    <source>
        <dbReference type="EMBL" id="RID94216.1"/>
    </source>
</evidence>
<dbReference type="EMBL" id="CP017037">
    <property type="protein sequence ID" value="AOH38828.1"/>
    <property type="molecule type" value="Genomic_DNA"/>
</dbReference>
<evidence type="ECO:0000313" key="3">
    <source>
        <dbReference type="EMBL" id="AOH38828.1"/>
    </source>
</evidence>
<dbReference type="Proteomes" id="UP000266262">
    <property type="component" value="Unassembled WGS sequence"/>
</dbReference>
<comment type="subcellular location">
    <subcellularLocation>
        <location evidence="2">Cytoplasm</location>
    </subcellularLocation>
</comment>
<feature type="binding site" evidence="2">
    <location>
        <position position="183"/>
    </location>
    <ligand>
        <name>ATP</name>
        <dbReference type="ChEBI" id="CHEBI:30616"/>
    </ligand>
</feature>
<reference evidence="3" key="1">
    <citation type="submission" date="2016-08" db="EMBL/GenBank/DDBJ databases">
        <authorList>
            <person name="Seilhamer J.J."/>
        </authorList>
    </citation>
    <scope>NUCLEOTIDE SEQUENCE [LARGE SCALE GENOMIC DNA]</scope>
    <source>
        <strain evidence="3">F0677</strain>
    </source>
</reference>
<dbReference type="PANTHER" id="PTHR37825">
    <property type="entry name" value="TRNA(MET) CYTIDINE ACETATE LIGASE"/>
    <property type="match status" value="1"/>
</dbReference>
<dbReference type="GO" id="GO:0005737">
    <property type="term" value="C:cytoplasm"/>
    <property type="evidence" value="ECO:0007669"/>
    <property type="project" value="UniProtKB-SubCell"/>
</dbReference>
<proteinExistence type="inferred from homology"/>
<dbReference type="Proteomes" id="UP000094757">
    <property type="component" value="Chromosome"/>
</dbReference>
<dbReference type="GO" id="GO:0006400">
    <property type="term" value="P:tRNA modification"/>
    <property type="evidence" value="ECO:0007669"/>
    <property type="project" value="UniProtKB-UniRule"/>
</dbReference>
<dbReference type="GO" id="GO:0000049">
    <property type="term" value="F:tRNA binding"/>
    <property type="evidence" value="ECO:0007669"/>
    <property type="project" value="UniProtKB-KW"/>
</dbReference>
<comment type="caution">
    <text evidence="2">Lacks conserved residue(s) required for the propagation of feature annotation.</text>
</comment>
<keyword evidence="6" id="KW-1185">Reference proteome</keyword>
<dbReference type="RefSeq" id="WP_022513041.1">
    <property type="nucleotide sequence ID" value="NZ_CP017037.1"/>
</dbReference>
<evidence type="ECO:0000313" key="5">
    <source>
        <dbReference type="Proteomes" id="UP000094757"/>
    </source>
</evidence>
<keyword evidence="2" id="KW-0436">Ligase</keyword>
<dbReference type="PANTHER" id="PTHR37825:SF1">
    <property type="entry name" value="TRNA(MET) CYTIDINE ACETATE LIGASE"/>
    <property type="match status" value="1"/>
</dbReference>
<feature type="binding site" evidence="2">
    <location>
        <begin position="6"/>
        <end position="19"/>
    </location>
    <ligand>
        <name>ATP</name>
        <dbReference type="ChEBI" id="CHEBI:30616"/>
    </ligand>
</feature>
<keyword evidence="2" id="KW-0694">RNA-binding</keyword>
<keyword evidence="2" id="KW-0963">Cytoplasm</keyword>
<sequence>MRIGITAEWNPFHNGHLQMIHKIQKQYPDASLIAAMSGSFVQRGEPAFFNKWIRAAWAVQGGIDVVVELPVYASLQSADIFSELAVLLLSSLKCTHISFGVESAEADELEQAAIWTTQDDYKHILRIYLDKHIPYAEAMTQTLATKFPLLADKIKKPNNLLGFRYACAIKKHHLGLTLLPIPREVNTNCSSTYIRKQLYNKENALAIPDFMKKEINFYMKEGQFTDISRFYDACLLCSRLTSPQQLTKSQLFSEGLEHRWFKMTRTFNYETALQNIKNKRYLYSRLKRIAASLLISQGIVPSPFATPITSAYARLLSMKKSSGFLLRNSNIPIIVSAAQAQKEFPSHLQFWLELENRAEDLFSYCQKNEKYRAANRNYYQSPIIL</sequence>